<comment type="caution">
    <text evidence="2">The sequence shown here is derived from an EMBL/GenBank/DDBJ whole genome shotgun (WGS) entry which is preliminary data.</text>
</comment>
<dbReference type="EMBL" id="JBHUIJ010000012">
    <property type="protein sequence ID" value="MFD2237804.1"/>
    <property type="molecule type" value="Genomic_DNA"/>
</dbReference>
<name>A0ABW5CKI0_9HYPH</name>
<feature type="compositionally biased region" description="Basic residues" evidence="1">
    <location>
        <begin position="1"/>
        <end position="13"/>
    </location>
</feature>
<gene>
    <name evidence="2" type="ORF">ACFSKQ_10065</name>
</gene>
<dbReference type="RefSeq" id="WP_209736350.1">
    <property type="nucleotide sequence ID" value="NZ_CP072611.1"/>
</dbReference>
<accession>A0ABW5CKI0</accession>
<evidence type="ECO:0000313" key="3">
    <source>
        <dbReference type="Proteomes" id="UP001597371"/>
    </source>
</evidence>
<protein>
    <submittedName>
        <fullName evidence="2">Uncharacterized protein</fullName>
    </submittedName>
</protein>
<sequence length="70" mass="8441">MMNYKRKKPRTRSRSTGAFPNGTPSHWNILFHSRPRRRRNSLTITRLLHGADPDTLIWDLGNHKPHKYYW</sequence>
<reference evidence="3" key="1">
    <citation type="journal article" date="2019" name="Int. J. Syst. Evol. Microbiol.">
        <title>The Global Catalogue of Microorganisms (GCM) 10K type strain sequencing project: providing services to taxonomists for standard genome sequencing and annotation.</title>
        <authorList>
            <consortium name="The Broad Institute Genomics Platform"/>
            <consortium name="The Broad Institute Genome Sequencing Center for Infectious Disease"/>
            <person name="Wu L."/>
            <person name="Ma J."/>
        </authorList>
    </citation>
    <scope>NUCLEOTIDE SEQUENCE [LARGE SCALE GENOMIC DNA]</scope>
    <source>
        <strain evidence="3">ZS-35-S2</strain>
    </source>
</reference>
<evidence type="ECO:0000256" key="1">
    <source>
        <dbReference type="SAM" id="MobiDB-lite"/>
    </source>
</evidence>
<dbReference type="Proteomes" id="UP001597371">
    <property type="component" value="Unassembled WGS sequence"/>
</dbReference>
<keyword evidence="3" id="KW-1185">Reference proteome</keyword>
<evidence type="ECO:0000313" key="2">
    <source>
        <dbReference type="EMBL" id="MFD2237804.1"/>
    </source>
</evidence>
<proteinExistence type="predicted"/>
<organism evidence="2 3">
    <name type="scientific">Aureimonas populi</name>
    <dbReference type="NCBI Taxonomy" id="1701758"/>
    <lineage>
        <taxon>Bacteria</taxon>
        <taxon>Pseudomonadati</taxon>
        <taxon>Pseudomonadota</taxon>
        <taxon>Alphaproteobacteria</taxon>
        <taxon>Hyphomicrobiales</taxon>
        <taxon>Aurantimonadaceae</taxon>
        <taxon>Aureimonas</taxon>
    </lineage>
</organism>
<feature type="region of interest" description="Disordered" evidence="1">
    <location>
        <begin position="1"/>
        <end position="23"/>
    </location>
</feature>